<evidence type="ECO:0000256" key="3">
    <source>
        <dbReference type="ARBA" id="ARBA00022443"/>
    </source>
</evidence>
<evidence type="ECO:0000256" key="5">
    <source>
        <dbReference type="ARBA" id="ARBA00022490"/>
    </source>
</evidence>
<keyword evidence="6" id="KW-0479">Metal-binding</keyword>
<keyword evidence="3 11" id="KW-0728">SH3 domain</keyword>
<dbReference type="RefSeq" id="XP_026549176.1">
    <property type="nucleotide sequence ID" value="XM_026693391.1"/>
</dbReference>
<dbReference type="GO" id="GO:0005737">
    <property type="term" value="C:cytoplasm"/>
    <property type="evidence" value="ECO:0007669"/>
    <property type="project" value="UniProtKB-SubCell"/>
</dbReference>
<evidence type="ECO:0000256" key="10">
    <source>
        <dbReference type="ARBA" id="ARBA00023136"/>
    </source>
</evidence>
<name>A0A6J1W1M9_9SAUR</name>
<dbReference type="GeneID" id="113431012"/>
<evidence type="ECO:0000256" key="1">
    <source>
        <dbReference type="ARBA" id="ARBA00004370"/>
    </source>
</evidence>
<evidence type="ECO:0000256" key="4">
    <source>
        <dbReference type="ARBA" id="ARBA00022468"/>
    </source>
</evidence>
<keyword evidence="13" id="KW-1185">Reference proteome</keyword>
<protein>
    <submittedName>
        <fullName evidence="14">Arf-GAP with SH3 domain, ANK repeat and PH domain-containing protein 1-like</fullName>
    </submittedName>
</protein>
<dbReference type="GO" id="GO:0001726">
    <property type="term" value="C:ruffle"/>
    <property type="evidence" value="ECO:0007669"/>
    <property type="project" value="TreeGrafter"/>
</dbReference>
<dbReference type="Proteomes" id="UP000504612">
    <property type="component" value="Unplaced"/>
</dbReference>
<feature type="domain" description="SH3" evidence="12">
    <location>
        <begin position="46"/>
        <end position="108"/>
    </location>
</feature>
<dbReference type="PANTHER" id="PTHR45854">
    <property type="entry name" value="ASAP FAMILY MEMBER"/>
    <property type="match status" value="1"/>
</dbReference>
<keyword evidence="5" id="KW-0963">Cytoplasm</keyword>
<dbReference type="SUPFAM" id="SSF50044">
    <property type="entry name" value="SH3-domain"/>
    <property type="match status" value="1"/>
</dbReference>
<evidence type="ECO:0000256" key="6">
    <source>
        <dbReference type="ARBA" id="ARBA00022723"/>
    </source>
</evidence>
<dbReference type="InterPro" id="IPR001452">
    <property type="entry name" value="SH3_domain"/>
</dbReference>
<proteinExistence type="predicted"/>
<organism evidence="13 14">
    <name type="scientific">Notechis scutatus</name>
    <name type="common">mainland tiger snake</name>
    <dbReference type="NCBI Taxonomy" id="8663"/>
    <lineage>
        <taxon>Eukaryota</taxon>
        <taxon>Metazoa</taxon>
        <taxon>Chordata</taxon>
        <taxon>Craniata</taxon>
        <taxon>Vertebrata</taxon>
        <taxon>Euteleostomi</taxon>
        <taxon>Lepidosauria</taxon>
        <taxon>Squamata</taxon>
        <taxon>Bifurcata</taxon>
        <taxon>Unidentata</taxon>
        <taxon>Episquamata</taxon>
        <taxon>Toxicofera</taxon>
        <taxon>Serpentes</taxon>
        <taxon>Colubroidea</taxon>
        <taxon>Elapidae</taxon>
        <taxon>Hydrophiinae</taxon>
        <taxon>Notechis</taxon>
    </lineage>
</organism>
<evidence type="ECO:0000313" key="13">
    <source>
        <dbReference type="Proteomes" id="UP000504612"/>
    </source>
</evidence>
<keyword evidence="4" id="KW-0343">GTPase activation</keyword>
<evidence type="ECO:0000259" key="12">
    <source>
        <dbReference type="PROSITE" id="PS50002"/>
    </source>
</evidence>
<keyword evidence="10" id="KW-0472">Membrane</keyword>
<dbReference type="Pfam" id="PF07653">
    <property type="entry name" value="SH3_2"/>
    <property type="match status" value="1"/>
</dbReference>
<evidence type="ECO:0000256" key="11">
    <source>
        <dbReference type="PROSITE-ProRule" id="PRU00192"/>
    </source>
</evidence>
<reference evidence="14" key="1">
    <citation type="submission" date="2025-08" db="UniProtKB">
        <authorList>
            <consortium name="RefSeq"/>
        </authorList>
    </citation>
    <scope>IDENTIFICATION</scope>
</reference>
<dbReference type="FunFam" id="2.30.30.40:FF:000012">
    <property type="entry name" value="Arf-GAP with SH3 domain, ANK repeat and PH domain-containing protein 2"/>
    <property type="match status" value="1"/>
</dbReference>
<dbReference type="AlphaFoldDB" id="A0A6J1W1M9"/>
<dbReference type="GO" id="GO:0046872">
    <property type="term" value="F:metal ion binding"/>
    <property type="evidence" value="ECO:0007669"/>
    <property type="project" value="UniProtKB-KW"/>
</dbReference>
<dbReference type="InterPro" id="IPR036028">
    <property type="entry name" value="SH3-like_dom_sf"/>
</dbReference>
<dbReference type="PANTHER" id="PTHR45854:SF1">
    <property type="entry name" value="ARF-GAP WITH SH3 DOMAIN, ANK REPEAT AND PH DOMAIN-CONTAINING PROTEIN 3"/>
    <property type="match status" value="1"/>
</dbReference>
<comment type="subcellular location">
    <subcellularLocation>
        <location evidence="2">Cytoplasm</location>
    </subcellularLocation>
    <subcellularLocation>
        <location evidence="1">Membrane</location>
    </subcellularLocation>
</comment>
<dbReference type="PRINTS" id="PR00452">
    <property type="entry name" value="SH3DOMAIN"/>
</dbReference>
<dbReference type="InterPro" id="IPR043593">
    <property type="entry name" value="ASAP"/>
</dbReference>
<dbReference type="KEGG" id="nss:113431012"/>
<accession>A0A6J1W1M9</accession>
<evidence type="ECO:0000256" key="7">
    <source>
        <dbReference type="ARBA" id="ARBA00022737"/>
    </source>
</evidence>
<dbReference type="GO" id="GO:0051492">
    <property type="term" value="P:regulation of stress fiber assembly"/>
    <property type="evidence" value="ECO:0007669"/>
    <property type="project" value="TreeGrafter"/>
</dbReference>
<dbReference type="GO" id="GO:0016020">
    <property type="term" value="C:membrane"/>
    <property type="evidence" value="ECO:0007669"/>
    <property type="project" value="UniProtKB-SubCell"/>
</dbReference>
<dbReference type="Gene3D" id="2.30.30.40">
    <property type="entry name" value="SH3 Domains"/>
    <property type="match status" value="1"/>
</dbReference>
<keyword evidence="9" id="KW-0040">ANK repeat</keyword>
<dbReference type="GO" id="GO:0005925">
    <property type="term" value="C:focal adhesion"/>
    <property type="evidence" value="ECO:0007669"/>
    <property type="project" value="TreeGrafter"/>
</dbReference>
<keyword evidence="7" id="KW-0677">Repeat</keyword>
<evidence type="ECO:0000256" key="9">
    <source>
        <dbReference type="ARBA" id="ARBA00023043"/>
    </source>
</evidence>
<dbReference type="PROSITE" id="PS50002">
    <property type="entry name" value="SH3"/>
    <property type="match status" value="1"/>
</dbReference>
<keyword evidence="8" id="KW-0862">Zinc</keyword>
<evidence type="ECO:0000313" key="14">
    <source>
        <dbReference type="RefSeq" id="XP_026549176.1"/>
    </source>
</evidence>
<sequence length="108" mass="11699">MGKFSSSPLSPQSPCCLEEGPLCKTAVPGPTPLPVPTPRRFAPAKGRLKRVKALADCKGDKARELTFSKGEVIVVTREEDEQNWVGFIEGDGTRTGVFPSNFVQPLQD</sequence>
<dbReference type="SMART" id="SM00326">
    <property type="entry name" value="SH3"/>
    <property type="match status" value="1"/>
</dbReference>
<evidence type="ECO:0000256" key="8">
    <source>
        <dbReference type="ARBA" id="ARBA00022833"/>
    </source>
</evidence>
<evidence type="ECO:0000256" key="2">
    <source>
        <dbReference type="ARBA" id="ARBA00004496"/>
    </source>
</evidence>
<dbReference type="GO" id="GO:0005096">
    <property type="term" value="F:GTPase activator activity"/>
    <property type="evidence" value="ECO:0007669"/>
    <property type="project" value="UniProtKB-KW"/>
</dbReference>
<gene>
    <name evidence="14" type="primary">LOC113431012</name>
</gene>